<protein>
    <submittedName>
        <fullName evidence="2">Uncharacterized protein</fullName>
    </submittedName>
</protein>
<dbReference type="KEGG" id="pdio:PDMSB3_1843"/>
<sequence>MRHVAGEDRHQAGHRDGFPRPNVRVMRSIKQRRRQTPSVWRNSLWIGLSLLNDFF</sequence>
<proteinExistence type="predicted"/>
<accession>A0A5Q4Z6F2</accession>
<name>A0A5Q4Z6F2_9BURK</name>
<evidence type="ECO:0000313" key="2">
    <source>
        <dbReference type="EMBL" id="VVD28299.1"/>
    </source>
</evidence>
<feature type="compositionally biased region" description="Basic and acidic residues" evidence="1">
    <location>
        <begin position="1"/>
        <end position="18"/>
    </location>
</feature>
<evidence type="ECO:0000313" key="3">
    <source>
        <dbReference type="Proteomes" id="UP000325811"/>
    </source>
</evidence>
<organism evidence="2 3">
    <name type="scientific">Paraburkholderia dioscoreae</name>
    <dbReference type="NCBI Taxonomy" id="2604047"/>
    <lineage>
        <taxon>Bacteria</taxon>
        <taxon>Pseudomonadati</taxon>
        <taxon>Pseudomonadota</taxon>
        <taxon>Betaproteobacteria</taxon>
        <taxon>Burkholderiales</taxon>
        <taxon>Burkholderiaceae</taxon>
        <taxon>Paraburkholderia</taxon>
    </lineage>
</organism>
<gene>
    <name evidence="2" type="ORF">PDMSB3_1843</name>
</gene>
<keyword evidence="3" id="KW-1185">Reference proteome</keyword>
<dbReference type="AlphaFoldDB" id="A0A5Q4Z6F2"/>
<reference evidence="2 3" key="1">
    <citation type="submission" date="2019-08" db="EMBL/GenBank/DDBJ databases">
        <authorList>
            <person name="Herpell B J."/>
        </authorList>
    </citation>
    <scope>NUCLEOTIDE SEQUENCE [LARGE SCALE GENOMIC DNA]</scope>
    <source>
        <strain evidence="3">Msb3</strain>
    </source>
</reference>
<feature type="region of interest" description="Disordered" evidence="1">
    <location>
        <begin position="1"/>
        <end position="22"/>
    </location>
</feature>
<evidence type="ECO:0000256" key="1">
    <source>
        <dbReference type="SAM" id="MobiDB-lite"/>
    </source>
</evidence>
<dbReference type="EMBL" id="LR699553">
    <property type="protein sequence ID" value="VVD28299.1"/>
    <property type="molecule type" value="Genomic_DNA"/>
</dbReference>
<dbReference type="Proteomes" id="UP000325811">
    <property type="component" value="Chromosome I"/>
</dbReference>